<evidence type="ECO:0000313" key="4">
    <source>
        <dbReference type="Proteomes" id="UP000663131"/>
    </source>
</evidence>
<evidence type="ECO:0000256" key="2">
    <source>
        <dbReference type="SAM" id="MobiDB-lite"/>
    </source>
</evidence>
<organism evidence="3 4">
    <name type="scientific">Dekkera bruxellensis</name>
    <name type="common">Brettanomyces custersii</name>
    <dbReference type="NCBI Taxonomy" id="5007"/>
    <lineage>
        <taxon>Eukaryota</taxon>
        <taxon>Fungi</taxon>
        <taxon>Dikarya</taxon>
        <taxon>Ascomycota</taxon>
        <taxon>Saccharomycotina</taxon>
        <taxon>Pichiomycetes</taxon>
        <taxon>Pichiales</taxon>
        <taxon>Pichiaceae</taxon>
        <taxon>Brettanomyces</taxon>
    </lineage>
</organism>
<feature type="compositionally biased region" description="Low complexity" evidence="2">
    <location>
        <begin position="42"/>
        <end position="53"/>
    </location>
</feature>
<evidence type="ECO:0000256" key="1">
    <source>
        <dbReference type="SAM" id="Coils"/>
    </source>
</evidence>
<dbReference type="GeneID" id="64574481"/>
<sequence>MSEQNTKQESQSPKEEITQPVPRPISDDDGLGLRARKLANRSSLLLGMSSSISTEEELESEDKDAQKLADSGKSISNKSSDQEAAPKLAQIPKLPPRTPNQATDAQFDTPRNYGLDRVAGEAFELGSPSKDQPADTFSDDDYGDEQPLIEKVLSSLLRERASEVDDVIHSIPEKLRVSGEECLKKLHSSDELIEILSEVESGNFTNPDHETVFSLILGGFKIADEVENADITGLNADLFKNTIKSLSLTKEFNEDQMVEDMMKICSISGEESPNPLVCYIHTEIHSIKTCLVLELLMSRFVTSNSEFEFLLLRSLETRNPQLIVKKYNSGELSLVKLKDSIASGNIWLDLITKVESSGMGPELVKNSVVYGFKSLIDPLVTCIISPEDEKLTDLAVQSDLCKYRREYSIIKENSDAFSTDNTIVKERQTLEFFREDLKKKKQSYTDLLNNYKQLNEERFSNDSTLKKLKMENEELRKRLDDGKKELGSKLSDFEVIKINNDKNEEINKMNENLRHEIARVSSEIGELSLKLKK</sequence>
<keyword evidence="1" id="KW-0175">Coiled coil</keyword>
<evidence type="ECO:0000313" key="3">
    <source>
        <dbReference type="EMBL" id="QOU22378.1"/>
    </source>
</evidence>
<reference evidence="3" key="1">
    <citation type="submission" date="2020-10" db="EMBL/GenBank/DDBJ databases">
        <authorList>
            <person name="Palmer J.M."/>
        </authorList>
    </citation>
    <scope>NUCLEOTIDE SEQUENCE</scope>
    <source>
        <strain evidence="3">UCD 2041</strain>
    </source>
</reference>
<name>A0A871RF47_DEKBR</name>
<accession>A0A871RF47</accession>
<dbReference type="KEGG" id="bbrx:BRETT_002557"/>
<feature type="region of interest" description="Disordered" evidence="2">
    <location>
        <begin position="1"/>
        <end position="144"/>
    </location>
</feature>
<dbReference type="Proteomes" id="UP000663131">
    <property type="component" value="Chromosome 9"/>
</dbReference>
<dbReference type="RefSeq" id="XP_041138871.1">
    <property type="nucleotide sequence ID" value="XM_041281080.1"/>
</dbReference>
<dbReference type="EMBL" id="CP063137">
    <property type="protein sequence ID" value="QOU22378.1"/>
    <property type="molecule type" value="Genomic_DNA"/>
</dbReference>
<reference evidence="3" key="2">
    <citation type="journal article" name="BMC Genomics">
        <title>New genome assemblies reveal patterns of domestication and adaptation across Brettanomyces (Dekkera) species.</title>
        <authorList>
            <person name="Roach M.J."/>
            <person name="Borneman A.R."/>
        </authorList>
    </citation>
    <scope>NUCLEOTIDE SEQUENCE</scope>
    <source>
        <strain evidence="3">UCD 2041</strain>
    </source>
</reference>
<gene>
    <name evidence="3" type="ORF">BRETT_002557</name>
</gene>
<dbReference type="OrthoDB" id="4084298at2759"/>
<feature type="compositionally biased region" description="Polar residues" evidence="2">
    <location>
        <begin position="1"/>
        <end position="11"/>
    </location>
</feature>
<protein>
    <submittedName>
        <fullName evidence="3">Uncharacterized protein</fullName>
    </submittedName>
</protein>
<feature type="coiled-coil region" evidence="1">
    <location>
        <begin position="430"/>
        <end position="530"/>
    </location>
</feature>
<dbReference type="AlphaFoldDB" id="A0A871RF47"/>
<proteinExistence type="predicted"/>